<keyword evidence="12" id="KW-1185">Reference proteome</keyword>
<feature type="transmembrane region" description="Helical" evidence="10">
    <location>
        <begin position="393"/>
        <end position="411"/>
    </location>
</feature>
<keyword evidence="7" id="KW-0406">Ion transport</keyword>
<evidence type="ECO:0000256" key="10">
    <source>
        <dbReference type="SAM" id="Phobius"/>
    </source>
</evidence>
<dbReference type="PIRSF" id="PIRSF006603">
    <property type="entry name" value="DinF"/>
    <property type="match status" value="1"/>
</dbReference>
<dbReference type="OrthoDB" id="9780160at2"/>
<feature type="transmembrane region" description="Helical" evidence="10">
    <location>
        <begin position="271"/>
        <end position="291"/>
    </location>
</feature>
<feature type="transmembrane region" description="Helical" evidence="10">
    <location>
        <begin position="238"/>
        <end position="265"/>
    </location>
</feature>
<dbReference type="GO" id="GO:0015297">
    <property type="term" value="F:antiporter activity"/>
    <property type="evidence" value="ECO:0007669"/>
    <property type="project" value="UniProtKB-KW"/>
</dbReference>
<keyword evidence="3" id="KW-0050">Antiport</keyword>
<dbReference type="AlphaFoldDB" id="A0A3A8AXR4"/>
<dbReference type="CDD" id="cd13131">
    <property type="entry name" value="MATE_NorM_like"/>
    <property type="match status" value="1"/>
</dbReference>
<evidence type="ECO:0000256" key="9">
    <source>
        <dbReference type="ARBA" id="ARBA00031636"/>
    </source>
</evidence>
<gene>
    <name evidence="11" type="ORF">D6850_03120</name>
</gene>
<evidence type="ECO:0000313" key="12">
    <source>
        <dbReference type="Proteomes" id="UP000281128"/>
    </source>
</evidence>
<organism evidence="11 12">
    <name type="scientific">Roseovarius spongiae</name>
    <dbReference type="NCBI Taxonomy" id="2320272"/>
    <lineage>
        <taxon>Bacteria</taxon>
        <taxon>Pseudomonadati</taxon>
        <taxon>Pseudomonadota</taxon>
        <taxon>Alphaproteobacteria</taxon>
        <taxon>Rhodobacterales</taxon>
        <taxon>Roseobacteraceae</taxon>
        <taxon>Roseovarius</taxon>
    </lineage>
</organism>
<dbReference type="Proteomes" id="UP000281128">
    <property type="component" value="Unassembled WGS sequence"/>
</dbReference>
<evidence type="ECO:0000256" key="4">
    <source>
        <dbReference type="ARBA" id="ARBA00022475"/>
    </source>
</evidence>
<evidence type="ECO:0000256" key="1">
    <source>
        <dbReference type="ARBA" id="ARBA00004429"/>
    </source>
</evidence>
<dbReference type="Pfam" id="PF01554">
    <property type="entry name" value="MatE"/>
    <property type="match status" value="2"/>
</dbReference>
<protein>
    <recommendedName>
        <fullName evidence="9">Multidrug-efflux transporter</fullName>
    </recommendedName>
</protein>
<feature type="transmembrane region" description="Helical" evidence="10">
    <location>
        <begin position="130"/>
        <end position="149"/>
    </location>
</feature>
<evidence type="ECO:0000256" key="6">
    <source>
        <dbReference type="ARBA" id="ARBA00022989"/>
    </source>
</evidence>
<dbReference type="PANTHER" id="PTHR43298:SF2">
    <property type="entry name" value="FMN_FAD EXPORTER YEEO-RELATED"/>
    <property type="match status" value="1"/>
</dbReference>
<dbReference type="GO" id="GO:0042910">
    <property type="term" value="F:xenobiotic transmembrane transporter activity"/>
    <property type="evidence" value="ECO:0007669"/>
    <property type="project" value="InterPro"/>
</dbReference>
<feature type="transmembrane region" description="Helical" evidence="10">
    <location>
        <begin position="51"/>
        <end position="72"/>
    </location>
</feature>
<feature type="transmembrane region" description="Helical" evidence="10">
    <location>
        <begin position="93"/>
        <end position="110"/>
    </location>
</feature>
<dbReference type="InterPro" id="IPR048279">
    <property type="entry name" value="MdtK-like"/>
</dbReference>
<feature type="transmembrane region" description="Helical" evidence="10">
    <location>
        <begin position="319"/>
        <end position="341"/>
    </location>
</feature>
<feature type="transmembrane region" description="Helical" evidence="10">
    <location>
        <begin position="195"/>
        <end position="218"/>
    </location>
</feature>
<evidence type="ECO:0000256" key="5">
    <source>
        <dbReference type="ARBA" id="ARBA00022692"/>
    </source>
</evidence>
<sequence>MQAKVSIFHHVRRLLALGLPLIGSHLAQFAITLTDAMMLGWYSVEALAAEVLGGTLFFAMFIMGSGFAFAVMPMVASAEAAGEETQVRRVTRMGCWASILFGLAMLPVALGSETLFRAAGQDPEISVMAGQYLDIVGFVVIPALLVMVLKSCLAALERTQVVLWVTLAAVALNVVVNYALIFGNFGFPEMGIRGAAWASATVTTASMLGLGVYVALVLPEHAMFARVWRPDWEALGAVFRLGWPIGLTNLAEVGLFAATSIMMGWLGTLQLAAHGIAMQIASIAFMVHLGLSNAATVRAGQAFGRADAGALGDIARSSILMSLLVALATMLVFFALPEPLIGAFMSPNEPDRAGVIAIGVALLAAAAVFQLFDAGQIMALGLLRGVQDTRAPMIIAAFSYWGIGIPVSYVLGFPLGFGGVGIWLGLSVGLALAAGFMLLRFRGWLRRYAAVQE</sequence>
<feature type="transmembrane region" description="Helical" evidence="10">
    <location>
        <begin position="353"/>
        <end position="372"/>
    </location>
</feature>
<evidence type="ECO:0000313" key="11">
    <source>
        <dbReference type="EMBL" id="RKF16556.1"/>
    </source>
</evidence>
<keyword evidence="4" id="KW-1003">Cell membrane</keyword>
<accession>A0A3A8AXR4</accession>
<dbReference type="RefSeq" id="WP_121163677.1">
    <property type="nucleotide sequence ID" value="NZ_RAPE01000001.1"/>
</dbReference>
<reference evidence="11 12" key="1">
    <citation type="submission" date="2018-09" db="EMBL/GenBank/DDBJ databases">
        <title>Roseovarius spongiae sp. nov., isolated from a marine sponge.</title>
        <authorList>
            <person name="Zhuang L."/>
            <person name="Luo L."/>
        </authorList>
    </citation>
    <scope>NUCLEOTIDE SEQUENCE [LARGE SCALE GENOMIC DNA]</scope>
    <source>
        <strain evidence="11 12">HN-E21</strain>
    </source>
</reference>
<evidence type="ECO:0000256" key="2">
    <source>
        <dbReference type="ARBA" id="ARBA00022448"/>
    </source>
</evidence>
<evidence type="ECO:0000256" key="3">
    <source>
        <dbReference type="ARBA" id="ARBA00022449"/>
    </source>
</evidence>
<dbReference type="GO" id="GO:0005886">
    <property type="term" value="C:plasma membrane"/>
    <property type="evidence" value="ECO:0007669"/>
    <property type="project" value="UniProtKB-SubCell"/>
</dbReference>
<comment type="subcellular location">
    <subcellularLocation>
        <location evidence="1">Cell inner membrane</location>
        <topology evidence="1">Multi-pass membrane protein</topology>
    </subcellularLocation>
</comment>
<comment type="caution">
    <text evidence="11">The sequence shown here is derived from an EMBL/GenBank/DDBJ whole genome shotgun (WGS) entry which is preliminary data.</text>
</comment>
<dbReference type="GO" id="GO:0006811">
    <property type="term" value="P:monoatomic ion transport"/>
    <property type="evidence" value="ECO:0007669"/>
    <property type="project" value="UniProtKB-KW"/>
</dbReference>
<dbReference type="InterPro" id="IPR002528">
    <property type="entry name" value="MATE_fam"/>
</dbReference>
<dbReference type="InterPro" id="IPR050222">
    <property type="entry name" value="MATE_MdtK"/>
</dbReference>
<keyword evidence="8 10" id="KW-0472">Membrane</keyword>
<keyword evidence="5 10" id="KW-0812">Transmembrane</keyword>
<feature type="transmembrane region" description="Helical" evidence="10">
    <location>
        <begin position="417"/>
        <end position="439"/>
    </location>
</feature>
<keyword evidence="2" id="KW-0813">Transport</keyword>
<dbReference type="NCBIfam" id="TIGR00797">
    <property type="entry name" value="matE"/>
    <property type="match status" value="1"/>
</dbReference>
<proteinExistence type="predicted"/>
<dbReference type="EMBL" id="RAPE01000001">
    <property type="protein sequence ID" value="RKF16556.1"/>
    <property type="molecule type" value="Genomic_DNA"/>
</dbReference>
<keyword evidence="6 10" id="KW-1133">Transmembrane helix</keyword>
<feature type="transmembrane region" description="Helical" evidence="10">
    <location>
        <begin position="161"/>
        <end position="183"/>
    </location>
</feature>
<dbReference type="PANTHER" id="PTHR43298">
    <property type="entry name" value="MULTIDRUG RESISTANCE PROTEIN NORM-RELATED"/>
    <property type="match status" value="1"/>
</dbReference>
<evidence type="ECO:0000256" key="8">
    <source>
        <dbReference type="ARBA" id="ARBA00023136"/>
    </source>
</evidence>
<evidence type="ECO:0000256" key="7">
    <source>
        <dbReference type="ARBA" id="ARBA00023065"/>
    </source>
</evidence>
<name>A0A3A8AXR4_9RHOB</name>